<dbReference type="Pfam" id="PF20085">
    <property type="entry name" value="TGL"/>
    <property type="match status" value="1"/>
</dbReference>
<evidence type="ECO:0000313" key="4">
    <source>
        <dbReference type="Proteomes" id="UP001597541"/>
    </source>
</evidence>
<accession>A0ABW5P7G8</accession>
<dbReference type="InterPro" id="IPR020916">
    <property type="entry name" value="Gln_gamma-glutamylTfrase_bac"/>
</dbReference>
<protein>
    <submittedName>
        <fullName evidence="3">Protein-glutamine gamma-glutamyltransferase</fullName>
    </submittedName>
</protein>
<evidence type="ECO:0000256" key="2">
    <source>
        <dbReference type="ARBA" id="ARBA00022969"/>
    </source>
</evidence>
<comment type="caution">
    <text evidence="3">The sequence shown here is derived from an EMBL/GenBank/DDBJ whole genome shotgun (WGS) entry which is preliminary data.</text>
</comment>
<keyword evidence="1" id="KW-0808">Transferase</keyword>
<sequence length="228" mass="25848">MNFESQLRSNILKAAEDMHRGGTRFASFRTAKCNEKYWHLTNQGGFLLRKGVTPADGIRDIFTDGKKYAFECAVAIVILLYKAVLDTIGEQKFNELFPNLLLYSWNYDSDLGLTTRNTDSAFARPGDVLYFKNPDVDPDHMEWQGENVIKMGTDSYYGHGLGIRSAEDMIKALNKRRIPGASESAYLLDQISYPDYAYLSQFAPADSRSFQPLWLPVTAQIGGLQYRE</sequence>
<gene>
    <name evidence="3" type="ORF">ACFSUF_01825</name>
</gene>
<evidence type="ECO:0000256" key="1">
    <source>
        <dbReference type="ARBA" id="ARBA00022679"/>
    </source>
</evidence>
<keyword evidence="4" id="KW-1185">Reference proteome</keyword>
<organism evidence="3 4">
    <name type="scientific">Paenibacillus gansuensis</name>
    <dbReference type="NCBI Taxonomy" id="306542"/>
    <lineage>
        <taxon>Bacteria</taxon>
        <taxon>Bacillati</taxon>
        <taxon>Bacillota</taxon>
        <taxon>Bacilli</taxon>
        <taxon>Bacillales</taxon>
        <taxon>Paenibacillaceae</taxon>
        <taxon>Paenibacillus</taxon>
    </lineage>
</organism>
<dbReference type="Proteomes" id="UP001597541">
    <property type="component" value="Unassembled WGS sequence"/>
</dbReference>
<reference evidence="4" key="1">
    <citation type="journal article" date="2019" name="Int. J. Syst. Evol. Microbiol.">
        <title>The Global Catalogue of Microorganisms (GCM) 10K type strain sequencing project: providing services to taxonomists for standard genome sequencing and annotation.</title>
        <authorList>
            <consortium name="The Broad Institute Genomics Platform"/>
            <consortium name="The Broad Institute Genome Sequencing Center for Infectious Disease"/>
            <person name="Wu L."/>
            <person name="Ma J."/>
        </authorList>
    </citation>
    <scope>NUCLEOTIDE SEQUENCE [LARGE SCALE GENOMIC DNA]</scope>
    <source>
        <strain evidence="4">KCTC 3950</strain>
    </source>
</reference>
<dbReference type="RefSeq" id="WP_377599525.1">
    <property type="nucleotide sequence ID" value="NZ_JBHUME010000002.1"/>
</dbReference>
<dbReference type="EMBL" id="JBHUME010000002">
    <property type="protein sequence ID" value="MFD2611160.1"/>
    <property type="molecule type" value="Genomic_DNA"/>
</dbReference>
<evidence type="ECO:0000313" key="3">
    <source>
        <dbReference type="EMBL" id="MFD2611160.1"/>
    </source>
</evidence>
<proteinExistence type="predicted"/>
<name>A0ABW5P7G8_9BACL</name>
<keyword evidence="2" id="KW-0749">Sporulation</keyword>